<evidence type="ECO:0000313" key="2">
    <source>
        <dbReference type="Proteomes" id="UP001304423"/>
    </source>
</evidence>
<dbReference type="AlphaFoldDB" id="A0AAX4F6W5"/>
<reference evidence="1" key="1">
    <citation type="submission" date="2023-10" db="EMBL/GenBank/DDBJ databases">
        <title>Clonality and diversity in the soft rot Dickeya solani phytopathogen.</title>
        <authorList>
            <person name="Pedron J."/>
            <person name="Van Gijsegem F."/>
            <person name="Portier P."/>
            <person name="Taghouti G."/>
        </authorList>
    </citation>
    <scope>NUCLEOTIDE SEQUENCE</scope>
    <source>
        <strain evidence="1">CFBP5647</strain>
    </source>
</reference>
<organism evidence="1 2">
    <name type="scientific">Dickeya solani</name>
    <dbReference type="NCBI Taxonomy" id="1089444"/>
    <lineage>
        <taxon>Bacteria</taxon>
        <taxon>Pseudomonadati</taxon>
        <taxon>Pseudomonadota</taxon>
        <taxon>Gammaproteobacteria</taxon>
        <taxon>Enterobacterales</taxon>
        <taxon>Pectobacteriaceae</taxon>
        <taxon>Dickeya</taxon>
    </lineage>
</organism>
<name>A0AAX4F6W5_9GAMM</name>
<gene>
    <name evidence="1" type="ORF">RXA29_01150</name>
</gene>
<accession>A0AAX4F6W5</accession>
<dbReference type="RefSeq" id="WP_155243072.1">
    <property type="nucleotide sequence ID" value="NZ_CP017454.1"/>
</dbReference>
<sequence length="49" mass="5661">MDDVLRRAIDGKALSLAADHAYDVVFSASSFFQSVDEPRHREFRFFQPD</sequence>
<protein>
    <submittedName>
        <fullName evidence="1">Uncharacterized protein</fullName>
    </submittedName>
</protein>
<proteinExistence type="predicted"/>
<dbReference type="EMBL" id="CP136339">
    <property type="protein sequence ID" value="WOA55080.1"/>
    <property type="molecule type" value="Genomic_DNA"/>
</dbReference>
<dbReference type="Proteomes" id="UP001304423">
    <property type="component" value="Chromosome"/>
</dbReference>
<evidence type="ECO:0000313" key="1">
    <source>
        <dbReference type="EMBL" id="WOA55080.1"/>
    </source>
</evidence>